<comment type="caution">
    <text evidence="1">The sequence shown here is derived from an EMBL/GenBank/DDBJ whole genome shotgun (WGS) entry which is preliminary data.</text>
</comment>
<dbReference type="AlphaFoldDB" id="A0A1F6VKD6"/>
<dbReference type="EMBL" id="MFTT01000016">
    <property type="protein sequence ID" value="OGI69965.1"/>
    <property type="molecule type" value="Genomic_DNA"/>
</dbReference>
<dbReference type="STRING" id="1801743.A2824_01400"/>
<organism evidence="1 2">
    <name type="scientific">Candidatus Nomurabacteria bacterium RIFCSPHIGHO2_01_FULL_42_16</name>
    <dbReference type="NCBI Taxonomy" id="1801743"/>
    <lineage>
        <taxon>Bacteria</taxon>
        <taxon>Candidatus Nomuraibacteriota</taxon>
    </lineage>
</organism>
<gene>
    <name evidence="1" type="ORF">A2824_01400</name>
</gene>
<protein>
    <submittedName>
        <fullName evidence="1">Uncharacterized protein</fullName>
    </submittedName>
</protein>
<evidence type="ECO:0000313" key="2">
    <source>
        <dbReference type="Proteomes" id="UP000178059"/>
    </source>
</evidence>
<accession>A0A1F6VKD6</accession>
<dbReference type="Proteomes" id="UP000178059">
    <property type="component" value="Unassembled WGS sequence"/>
</dbReference>
<reference evidence="1 2" key="1">
    <citation type="journal article" date="2016" name="Nat. Commun.">
        <title>Thousands of microbial genomes shed light on interconnected biogeochemical processes in an aquifer system.</title>
        <authorList>
            <person name="Anantharaman K."/>
            <person name="Brown C.T."/>
            <person name="Hug L.A."/>
            <person name="Sharon I."/>
            <person name="Castelle C.J."/>
            <person name="Probst A.J."/>
            <person name="Thomas B.C."/>
            <person name="Singh A."/>
            <person name="Wilkins M.J."/>
            <person name="Karaoz U."/>
            <person name="Brodie E.L."/>
            <person name="Williams K.H."/>
            <person name="Hubbard S.S."/>
            <person name="Banfield J.F."/>
        </authorList>
    </citation>
    <scope>NUCLEOTIDE SEQUENCE [LARGE SCALE GENOMIC DNA]</scope>
</reference>
<sequence>MGAINTSIGALLCECLNEETKKFRKIKENPLWAVDRFARRNKFYCKRKIFVPKDQGYGADLLDKYQAEKFIFVMLGKYHFRLIYRSNFLFFFEKRWILLTDVKKEEAAKQH</sequence>
<evidence type="ECO:0000313" key="1">
    <source>
        <dbReference type="EMBL" id="OGI69965.1"/>
    </source>
</evidence>
<name>A0A1F6VKD6_9BACT</name>
<proteinExistence type="predicted"/>